<keyword evidence="6" id="KW-0560">Oxidoreductase</keyword>
<dbReference type="InterPro" id="IPR018194">
    <property type="entry name" value="Ni-dep_hyd_lsu_Ni_BS"/>
</dbReference>
<feature type="binding site" evidence="7">
    <location>
        <position position="475"/>
    </location>
    <ligand>
        <name>Ni(2+)</name>
        <dbReference type="ChEBI" id="CHEBI:49786"/>
    </ligand>
</feature>
<dbReference type="InterPro" id="IPR050867">
    <property type="entry name" value="NiFe/NiFeSe_hydrgnase_LSU"/>
</dbReference>
<dbReference type="Pfam" id="PF00374">
    <property type="entry name" value="NiFeSe_Hases"/>
    <property type="match status" value="2"/>
</dbReference>
<dbReference type="AlphaFoldDB" id="A0A323UJY3"/>
<dbReference type="SUPFAM" id="SSF56762">
    <property type="entry name" value="HydB/Nqo4-like"/>
    <property type="match status" value="1"/>
</dbReference>
<evidence type="ECO:0000256" key="4">
    <source>
        <dbReference type="ARBA" id="ARBA00022596"/>
    </source>
</evidence>
<dbReference type="InterPro" id="IPR001501">
    <property type="entry name" value="Ni-dep_hyd_lsu"/>
</dbReference>
<keyword evidence="5 7" id="KW-0479">Metal-binding</keyword>
<evidence type="ECO:0000256" key="5">
    <source>
        <dbReference type="ARBA" id="ARBA00022723"/>
    </source>
</evidence>
<evidence type="ECO:0000256" key="6">
    <source>
        <dbReference type="ARBA" id="ARBA00023002"/>
    </source>
</evidence>
<comment type="cofactor">
    <cofactor evidence="1 7">
        <name>Ni(2+)</name>
        <dbReference type="ChEBI" id="CHEBI:49786"/>
    </cofactor>
</comment>
<feature type="binding site" evidence="7">
    <location>
        <position position="481"/>
    </location>
    <ligand>
        <name>Mg(2+)</name>
        <dbReference type="ChEBI" id="CHEBI:18420"/>
    </ligand>
</feature>
<feature type="binding site" evidence="7">
    <location>
        <position position="61"/>
    </location>
    <ligand>
        <name>Ni(2+)</name>
        <dbReference type="ChEBI" id="CHEBI:49786"/>
    </ligand>
</feature>
<dbReference type="PANTHER" id="PTHR42958">
    <property type="entry name" value="HYDROGENASE-2 LARGE CHAIN"/>
    <property type="match status" value="1"/>
</dbReference>
<dbReference type="RefSeq" id="WP_110787333.1">
    <property type="nucleotide sequence ID" value="NZ_QKQS01000023.1"/>
</dbReference>
<dbReference type="Gene3D" id="1.10.645.10">
    <property type="entry name" value="Cytochrome-c3 Hydrogenase, chain B"/>
    <property type="match status" value="1"/>
</dbReference>
<dbReference type="GO" id="GO:0008901">
    <property type="term" value="F:ferredoxin hydrogenase activity"/>
    <property type="evidence" value="ECO:0007669"/>
    <property type="project" value="InterPro"/>
</dbReference>
<sequence length="481" mass="51646">MTRRVTVGPFNRVEGDLEVRLDIDDGVVSSAEVTAPLYRGFEQILRGRPALDALTLAPRICGICSVSQSLAAVAALRAAEGIRAADNGVLAANLCHAAENVADHLTHFYLFFMPDFARDAYAARPWHGEIAGRFKAVRGSAAQAMLPARARLLQIMGLLAGKWPHSLAFQPGGTTRAIDLGERVQLLSVIGDVRDFLERDVFADSLDNVLALDSAAALATWRDGRAGDFARFLGVADDLALDRLGRIALPLMSYGAYHEESASLFARGVFDPAAAQLAALDPDEISEDVAHAWMRDTALRPAEADTEPDADKPAGYSWCKAPRYAGGPVEVGALARQAVHGDALIRDLVARSGPNVTNRVIARLLETAKIVRAMQGWARRLDLRAPFLERAARRGEGAGIGLVEAARGSLGHWIDLSGDKIRRYQIVAPTTWNFSPRDQGGVPGPLEQALAGTEVGDDGARSVAVQHVVRSFDPCMVCTAH</sequence>
<comment type="caution">
    <text evidence="8">The sequence shown here is derived from an EMBL/GenBank/DDBJ whole genome shotgun (WGS) entry which is preliminary data.</text>
</comment>
<dbReference type="OrthoDB" id="9761717at2"/>
<keyword evidence="4 7" id="KW-0533">Nickel</keyword>
<keyword evidence="7" id="KW-0408">Iron</keyword>
<feature type="binding site" evidence="7">
    <location>
        <position position="42"/>
    </location>
    <ligand>
        <name>Mg(2+)</name>
        <dbReference type="ChEBI" id="CHEBI:18420"/>
    </ligand>
</feature>
<dbReference type="GO" id="GO:0030313">
    <property type="term" value="C:cell envelope"/>
    <property type="evidence" value="ECO:0007669"/>
    <property type="project" value="UniProtKB-SubCell"/>
</dbReference>
<protein>
    <submittedName>
        <fullName evidence="8">HupV protein</fullName>
    </submittedName>
</protein>
<feature type="binding site" evidence="7">
    <location>
        <position position="64"/>
    </location>
    <ligand>
        <name>Ni(2+)</name>
        <dbReference type="ChEBI" id="CHEBI:49786"/>
    </ligand>
</feature>
<name>A0A323UJY3_RHOPL</name>
<comment type="similarity">
    <text evidence="3">Belongs to the [NiFe]/[NiFeSe] hydrogenase large subunit family.</text>
</comment>
<evidence type="ECO:0000313" key="9">
    <source>
        <dbReference type="Proteomes" id="UP000248134"/>
    </source>
</evidence>
<evidence type="ECO:0000256" key="2">
    <source>
        <dbReference type="ARBA" id="ARBA00004196"/>
    </source>
</evidence>
<comment type="cofactor">
    <cofactor evidence="7">
        <name>Fe cation</name>
        <dbReference type="ChEBI" id="CHEBI:24875"/>
    </cofactor>
</comment>
<feature type="binding site" evidence="7">
    <location>
        <position position="478"/>
    </location>
    <ligand>
        <name>Fe cation</name>
        <dbReference type="ChEBI" id="CHEBI:24875"/>
    </ligand>
</feature>
<dbReference type="InterPro" id="IPR029014">
    <property type="entry name" value="NiFe-Hase_large"/>
</dbReference>
<evidence type="ECO:0000256" key="7">
    <source>
        <dbReference type="PIRSR" id="PIRSR601501-1"/>
    </source>
</evidence>
<feature type="binding site" evidence="7">
    <location>
        <position position="64"/>
    </location>
    <ligand>
        <name>Fe cation</name>
        <dbReference type="ChEBI" id="CHEBI:24875"/>
    </ligand>
</feature>
<dbReference type="Proteomes" id="UP000248134">
    <property type="component" value="Unassembled WGS sequence"/>
</dbReference>
<dbReference type="GO" id="GO:0016151">
    <property type="term" value="F:nickel cation binding"/>
    <property type="evidence" value="ECO:0007669"/>
    <property type="project" value="InterPro"/>
</dbReference>
<dbReference type="EMBL" id="QKQS01000023">
    <property type="protein sequence ID" value="PZA11246.1"/>
    <property type="molecule type" value="Genomic_DNA"/>
</dbReference>
<evidence type="ECO:0000256" key="1">
    <source>
        <dbReference type="ARBA" id="ARBA00001967"/>
    </source>
</evidence>
<keyword evidence="7" id="KW-0460">Magnesium</keyword>
<gene>
    <name evidence="8" type="ORF">DNX69_18270</name>
</gene>
<accession>A0A323UJY3</accession>
<evidence type="ECO:0000256" key="3">
    <source>
        <dbReference type="ARBA" id="ARBA00009292"/>
    </source>
</evidence>
<evidence type="ECO:0000313" key="8">
    <source>
        <dbReference type="EMBL" id="PZA11246.1"/>
    </source>
</evidence>
<feature type="binding site" evidence="7">
    <location>
        <position position="426"/>
    </location>
    <ligand>
        <name>Mg(2+)</name>
        <dbReference type="ChEBI" id="CHEBI:18420"/>
    </ligand>
</feature>
<proteinExistence type="inferred from homology"/>
<reference evidence="8 9" key="1">
    <citation type="submission" date="2018-06" db="EMBL/GenBank/DDBJ databases">
        <title>Draft Whole-Genome Sequence of the purple photosynthetic bacterium Rhodospeudomonas palustris XCP.</title>
        <authorList>
            <person name="Rayyan A."/>
            <person name="Meyer T.E."/>
            <person name="Kyndt J.A."/>
        </authorList>
    </citation>
    <scope>NUCLEOTIDE SEQUENCE [LARGE SCALE GENOMIC DNA]</scope>
    <source>
        <strain evidence="8 9">XCP</strain>
    </source>
</reference>
<organism evidence="8 9">
    <name type="scientific">Rhodopseudomonas palustris</name>
    <dbReference type="NCBI Taxonomy" id="1076"/>
    <lineage>
        <taxon>Bacteria</taxon>
        <taxon>Pseudomonadati</taxon>
        <taxon>Pseudomonadota</taxon>
        <taxon>Alphaproteobacteria</taxon>
        <taxon>Hyphomicrobiales</taxon>
        <taxon>Nitrobacteraceae</taxon>
        <taxon>Rhodopseudomonas</taxon>
    </lineage>
</organism>
<comment type="subcellular location">
    <subcellularLocation>
        <location evidence="2">Cell envelope</location>
    </subcellularLocation>
</comment>
<dbReference type="PANTHER" id="PTHR42958:SF4">
    <property type="entry name" value="HYDROGENASE EXPRESSION_FORMATION PROTEIN HUPK"/>
    <property type="match status" value="1"/>
</dbReference>
<dbReference type="PROSITE" id="PS00507">
    <property type="entry name" value="NI_HGENASE_L_1"/>
    <property type="match status" value="1"/>
</dbReference>